<evidence type="ECO:0000256" key="1">
    <source>
        <dbReference type="SAM" id="Phobius"/>
    </source>
</evidence>
<name>A0A8S4GCZ3_PLUXY</name>
<dbReference type="Proteomes" id="UP000653454">
    <property type="component" value="Unassembled WGS sequence"/>
</dbReference>
<evidence type="ECO:0000313" key="3">
    <source>
        <dbReference type="Proteomes" id="UP000653454"/>
    </source>
</evidence>
<keyword evidence="1" id="KW-1133">Transmembrane helix</keyword>
<dbReference type="AlphaFoldDB" id="A0A8S4GCZ3"/>
<dbReference type="EMBL" id="CAJHNJ030000149">
    <property type="protein sequence ID" value="CAG9136598.1"/>
    <property type="molecule type" value="Genomic_DNA"/>
</dbReference>
<gene>
    <name evidence="2" type="ORF">PLXY2_LOCUS14856</name>
</gene>
<evidence type="ECO:0000313" key="2">
    <source>
        <dbReference type="EMBL" id="CAG9136598.1"/>
    </source>
</evidence>
<reference evidence="2" key="1">
    <citation type="submission" date="2020-11" db="EMBL/GenBank/DDBJ databases">
        <authorList>
            <person name="Whiteford S."/>
        </authorList>
    </citation>
    <scope>NUCLEOTIDE SEQUENCE</scope>
</reference>
<keyword evidence="1" id="KW-0472">Membrane</keyword>
<keyword evidence="3" id="KW-1185">Reference proteome</keyword>
<accession>A0A8S4GCZ3</accession>
<organism evidence="2 3">
    <name type="scientific">Plutella xylostella</name>
    <name type="common">Diamondback moth</name>
    <name type="synonym">Plutella maculipennis</name>
    <dbReference type="NCBI Taxonomy" id="51655"/>
    <lineage>
        <taxon>Eukaryota</taxon>
        <taxon>Metazoa</taxon>
        <taxon>Ecdysozoa</taxon>
        <taxon>Arthropoda</taxon>
        <taxon>Hexapoda</taxon>
        <taxon>Insecta</taxon>
        <taxon>Pterygota</taxon>
        <taxon>Neoptera</taxon>
        <taxon>Endopterygota</taxon>
        <taxon>Lepidoptera</taxon>
        <taxon>Glossata</taxon>
        <taxon>Ditrysia</taxon>
        <taxon>Yponomeutoidea</taxon>
        <taxon>Plutellidae</taxon>
        <taxon>Plutella</taxon>
    </lineage>
</organism>
<protein>
    <submittedName>
        <fullName evidence="2">(diamondback moth) hypothetical protein</fullName>
    </submittedName>
</protein>
<comment type="caution">
    <text evidence="2">The sequence shown here is derived from an EMBL/GenBank/DDBJ whole genome shotgun (WGS) entry which is preliminary data.</text>
</comment>
<proteinExistence type="predicted"/>
<feature type="transmembrane region" description="Helical" evidence="1">
    <location>
        <begin position="86"/>
        <end position="109"/>
    </location>
</feature>
<sequence length="197" mass="21924">MVIVIMSNVNQTSENGSRGGRAARGVTRQPTETTRDMTLITGEICVRTSAVVVALAGGAGARVAGKMGGYSNHAHGKSTSGINEEIIWISISMAIAIAVLIAIALCYILKEKCDKRRAYREQSYKEEFAKHALADSSPHPPLDEFPSYTLYPQYSPDGQEYYYNFHRFSYLRDSFKLPPRDYPQEYPVKANEVYITA</sequence>
<keyword evidence="1" id="KW-0812">Transmembrane</keyword>